<organism evidence="1 2">
    <name type="scientific">Blautia hansenii DSM 20583</name>
    <dbReference type="NCBI Taxonomy" id="537007"/>
    <lineage>
        <taxon>Bacteria</taxon>
        <taxon>Bacillati</taxon>
        <taxon>Bacillota</taxon>
        <taxon>Clostridia</taxon>
        <taxon>Lachnospirales</taxon>
        <taxon>Lachnospiraceae</taxon>
        <taxon>Blautia</taxon>
    </lineage>
</organism>
<protein>
    <recommendedName>
        <fullName evidence="3">N-sulphoglucosamine sulphohydrolase C-terminal domain-containing protein</fullName>
    </recommendedName>
</protein>
<evidence type="ECO:0000313" key="2">
    <source>
        <dbReference type="Proteomes" id="UP000003755"/>
    </source>
</evidence>
<evidence type="ECO:0008006" key="3">
    <source>
        <dbReference type="Google" id="ProtNLM"/>
    </source>
</evidence>
<dbReference type="Gene3D" id="3.40.720.10">
    <property type="entry name" value="Alkaline Phosphatase, subunit A"/>
    <property type="match status" value="1"/>
</dbReference>
<feature type="non-terminal residue" evidence="1">
    <location>
        <position position="1"/>
    </location>
</feature>
<dbReference type="HOGENOM" id="CLU_3300780_0_0_9"/>
<reference evidence="1" key="1">
    <citation type="submission" date="2009-09" db="EMBL/GenBank/DDBJ databases">
        <authorList>
            <person name="Weinstock G."/>
            <person name="Sodergren E."/>
            <person name="Clifton S."/>
            <person name="Fulton L."/>
            <person name="Fulton B."/>
            <person name="Courtney L."/>
            <person name="Fronick C."/>
            <person name="Harrison M."/>
            <person name="Strong C."/>
            <person name="Farmer C."/>
            <person name="Delahaunty K."/>
            <person name="Markovic C."/>
            <person name="Hall O."/>
            <person name="Minx P."/>
            <person name="Tomlinson C."/>
            <person name="Mitreva M."/>
            <person name="Nelson J."/>
            <person name="Hou S."/>
            <person name="Wollam A."/>
            <person name="Pepin K.H."/>
            <person name="Johnson M."/>
            <person name="Bhonagiri V."/>
            <person name="Nash W.E."/>
            <person name="Warren W."/>
            <person name="Chinwalla A."/>
            <person name="Mardis E.R."/>
            <person name="Wilson R.K."/>
        </authorList>
    </citation>
    <scope>NUCLEOTIDE SEQUENCE [LARGE SCALE GENOMIC DNA]</scope>
    <source>
        <strain evidence="1">DSM 20583</strain>
    </source>
</reference>
<dbReference type="AlphaFoldDB" id="C9LCF6"/>
<dbReference type="InterPro" id="IPR017850">
    <property type="entry name" value="Alkaline_phosphatase_core_sf"/>
</dbReference>
<dbReference type="EMBL" id="ABYU02000054">
    <property type="protein sequence ID" value="EEX20211.1"/>
    <property type="molecule type" value="Genomic_DNA"/>
</dbReference>
<sequence length="40" mass="4969">DLQEEPQEMKNLINEPGYDEIRKRLHEAILNHMYNTRDWK</sequence>
<dbReference type="Proteomes" id="UP000003755">
    <property type="component" value="Unassembled WGS sequence"/>
</dbReference>
<evidence type="ECO:0000313" key="1">
    <source>
        <dbReference type="EMBL" id="EEX20211.1"/>
    </source>
</evidence>
<name>C9LCF6_BLAHA</name>
<gene>
    <name evidence="1" type="ORF">BLAHAN_07114</name>
</gene>
<proteinExistence type="predicted"/>
<comment type="caution">
    <text evidence="1">The sequence shown here is derived from an EMBL/GenBank/DDBJ whole genome shotgun (WGS) entry which is preliminary data.</text>
</comment>
<keyword evidence="2" id="KW-1185">Reference proteome</keyword>
<accession>C9LCF6</accession>